<dbReference type="STRING" id="1437874.CSPHI_11140"/>
<dbReference type="Pfam" id="PF01497">
    <property type="entry name" value="Peripla_BP_2"/>
    <property type="match status" value="1"/>
</dbReference>
<name>A0A1L7CZX8_9CORY</name>
<feature type="signal peptide" evidence="5">
    <location>
        <begin position="1"/>
        <end position="23"/>
    </location>
</feature>
<accession>A0A1L7CZX8</accession>
<feature type="domain" description="Fe/B12 periplasmic-binding" evidence="6">
    <location>
        <begin position="68"/>
        <end position="342"/>
    </location>
</feature>
<dbReference type="PANTHER" id="PTHR30532:SF24">
    <property type="entry name" value="FERRIC ENTEROBACTIN-BINDING PERIPLASMIC PROTEIN FEPB"/>
    <property type="match status" value="1"/>
</dbReference>
<organism evidence="7 8">
    <name type="scientific">Corynebacterium sphenisci DSM 44792</name>
    <dbReference type="NCBI Taxonomy" id="1437874"/>
    <lineage>
        <taxon>Bacteria</taxon>
        <taxon>Bacillati</taxon>
        <taxon>Actinomycetota</taxon>
        <taxon>Actinomycetes</taxon>
        <taxon>Mycobacteriales</taxon>
        <taxon>Corynebacteriaceae</taxon>
        <taxon>Corynebacterium</taxon>
    </lineage>
</organism>
<dbReference type="PROSITE" id="PS50983">
    <property type="entry name" value="FE_B12_PBP"/>
    <property type="match status" value="1"/>
</dbReference>
<evidence type="ECO:0000256" key="4">
    <source>
        <dbReference type="ARBA" id="ARBA00022729"/>
    </source>
</evidence>
<dbReference type="PANTHER" id="PTHR30532">
    <property type="entry name" value="IRON III DICITRATE-BINDING PERIPLASMIC PROTEIN"/>
    <property type="match status" value="1"/>
</dbReference>
<dbReference type="OrthoDB" id="1846031at2"/>
<evidence type="ECO:0000256" key="3">
    <source>
        <dbReference type="ARBA" id="ARBA00022448"/>
    </source>
</evidence>
<gene>
    <name evidence="7" type="ORF">CSPHI_11140</name>
</gene>
<keyword evidence="8" id="KW-1185">Reference proteome</keyword>
<dbReference type="RefSeq" id="WP_075693228.1">
    <property type="nucleotide sequence ID" value="NZ_CP009248.1"/>
</dbReference>
<dbReference type="GO" id="GO:1901678">
    <property type="term" value="P:iron coordination entity transport"/>
    <property type="evidence" value="ECO:0007669"/>
    <property type="project" value="UniProtKB-ARBA"/>
</dbReference>
<dbReference type="SUPFAM" id="SSF53807">
    <property type="entry name" value="Helical backbone' metal receptor"/>
    <property type="match status" value="1"/>
</dbReference>
<dbReference type="EMBL" id="CP009248">
    <property type="protein sequence ID" value="APT91439.1"/>
    <property type="molecule type" value="Genomic_DNA"/>
</dbReference>
<evidence type="ECO:0000259" key="6">
    <source>
        <dbReference type="PROSITE" id="PS50983"/>
    </source>
</evidence>
<comment type="subcellular location">
    <subcellularLocation>
        <location evidence="1">Cell envelope</location>
    </subcellularLocation>
</comment>
<dbReference type="AlphaFoldDB" id="A0A1L7CZX8"/>
<evidence type="ECO:0000256" key="2">
    <source>
        <dbReference type="ARBA" id="ARBA00008814"/>
    </source>
</evidence>
<evidence type="ECO:0000313" key="7">
    <source>
        <dbReference type="EMBL" id="APT91439.1"/>
    </source>
</evidence>
<dbReference type="InterPro" id="IPR002491">
    <property type="entry name" value="ABC_transptr_periplasmic_BD"/>
</dbReference>
<dbReference type="Proteomes" id="UP000185469">
    <property type="component" value="Chromosome"/>
</dbReference>
<dbReference type="KEGG" id="csph:CSPHI_11140"/>
<dbReference type="PROSITE" id="PS51257">
    <property type="entry name" value="PROKAR_LIPOPROTEIN"/>
    <property type="match status" value="1"/>
</dbReference>
<dbReference type="InterPro" id="IPR051313">
    <property type="entry name" value="Bact_iron-sidero_bind"/>
</dbReference>
<dbReference type="Gene3D" id="3.40.50.1980">
    <property type="entry name" value="Nitrogenase molybdenum iron protein domain"/>
    <property type="match status" value="2"/>
</dbReference>
<feature type="chain" id="PRO_5038727574" description="Fe/B12 periplasmic-binding domain-containing protein" evidence="5">
    <location>
        <begin position="24"/>
        <end position="344"/>
    </location>
</feature>
<dbReference type="GO" id="GO:0030288">
    <property type="term" value="C:outer membrane-bounded periplasmic space"/>
    <property type="evidence" value="ECO:0007669"/>
    <property type="project" value="TreeGrafter"/>
</dbReference>
<evidence type="ECO:0000256" key="5">
    <source>
        <dbReference type="SAM" id="SignalP"/>
    </source>
</evidence>
<keyword evidence="4 5" id="KW-0732">Signal</keyword>
<comment type="similarity">
    <text evidence="2">Belongs to the bacterial solute-binding protein 8 family.</text>
</comment>
<proteinExistence type="inferred from homology"/>
<evidence type="ECO:0000256" key="1">
    <source>
        <dbReference type="ARBA" id="ARBA00004196"/>
    </source>
</evidence>
<reference evidence="7 8" key="1">
    <citation type="submission" date="2014-08" db="EMBL/GenBank/DDBJ databases">
        <title>Complete genome sequence of Corynebacterium sphenisci CECT 5990(T) (=DSM 44792(T)), isolated from healthy wild penguins.</title>
        <authorList>
            <person name="Ruckert C."/>
            <person name="Albersmeier A."/>
            <person name="Winkler A."/>
            <person name="Kalinowski J."/>
        </authorList>
    </citation>
    <scope>NUCLEOTIDE SEQUENCE [LARGE SCALE GENOMIC DNA]</scope>
    <source>
        <strain evidence="7 8">DSM 44792</strain>
    </source>
</reference>
<sequence>MRIGQRFAAAGAAIVMACGLGLAGCSGDEGGGAQTSSAAPAVEVEEGAFPVTIEHAFGETTIEEAPTRVATVGITDEDAVLALGVTPVAIRPRFDSEFVAWQKPHAGDTEPVWLDDKELDIEKIAGAEPDLILAVWSEITQEQYDKLSQIAPTVAHQESEDDWGQGWEDSTLVIGKALGRPAKAQELVDGISDRFAEIRGRHPEWEGKTVVVAPLEEGGNIYAYSSVDRRSDFFTRLGLVVPAEIDELADGNPDTEISQENAHILDVDLLVWRGGIDECNPDDYDLPTVKALEVARQGRALCVQDVFGGDPDHAATMAFNSQTVLSLPYLLDHIEEPLAEILGD</sequence>
<evidence type="ECO:0000313" key="8">
    <source>
        <dbReference type="Proteomes" id="UP000185469"/>
    </source>
</evidence>
<keyword evidence="3" id="KW-0813">Transport</keyword>
<protein>
    <recommendedName>
        <fullName evidence="6">Fe/B12 periplasmic-binding domain-containing protein</fullName>
    </recommendedName>
</protein>